<keyword evidence="2" id="KW-0472">Membrane</keyword>
<dbReference type="Gene3D" id="3.40.50.300">
    <property type="entry name" value="P-loop containing nucleotide triphosphate hydrolases"/>
    <property type="match status" value="1"/>
</dbReference>
<dbReference type="EMBL" id="HBIO01031271">
    <property type="protein sequence ID" value="CAE0479110.1"/>
    <property type="molecule type" value="Transcribed_RNA"/>
</dbReference>
<feature type="compositionally biased region" description="Basic and acidic residues" evidence="1">
    <location>
        <begin position="115"/>
        <end position="127"/>
    </location>
</feature>
<dbReference type="PANTHER" id="PTHR32301:SF6">
    <property type="entry name" value="GOLVESIN-RELATED"/>
    <property type="match status" value="1"/>
</dbReference>
<dbReference type="PANTHER" id="PTHR32301">
    <property type="entry name" value="COUNTIN RECEPTOR CNR3-RELATED"/>
    <property type="match status" value="1"/>
</dbReference>
<feature type="transmembrane region" description="Helical" evidence="2">
    <location>
        <begin position="201"/>
        <end position="219"/>
    </location>
</feature>
<dbReference type="AlphaFoldDB" id="A0A7S3QJ41"/>
<feature type="compositionally biased region" description="Polar residues" evidence="1">
    <location>
        <begin position="93"/>
        <end position="106"/>
    </location>
</feature>
<accession>A0A7S3QJ41</accession>
<dbReference type="InterPro" id="IPR027417">
    <property type="entry name" value="P-loop_NTPase"/>
</dbReference>
<feature type="compositionally biased region" description="Polar residues" evidence="1">
    <location>
        <begin position="63"/>
        <end position="74"/>
    </location>
</feature>
<feature type="compositionally biased region" description="Low complexity" evidence="1">
    <location>
        <begin position="31"/>
        <end position="62"/>
    </location>
</feature>
<feature type="region of interest" description="Disordered" evidence="1">
    <location>
        <begin position="1"/>
        <end position="127"/>
    </location>
</feature>
<name>A0A7S3QJ41_9STRA</name>
<sequence>MKANSALREIRRLRRDRTGIPRQPQQRQPATSRSRSSLSSSSITSMSTSSTRSSDSTKSSLSQRIKNSPSSIGESNRRRRFFNEDCEGEESMTRSLLNPRNWSRFSGSDDGQDEEANRDKIDREQNESIESHYHFSYRRPMFRKRWNRILGGGDDEESHLFSNMSITTRGRSNRFRDILRETDRPDYIPCVPRFKSSLRRFMNYLTMILLISSVVSLMSTTQYSRAVNRQHLTTASDEEKSLDNRTTLERQIVESVAQLDIFRNLTDSYNPMNDTAFFVDVPLTGSGAIKKIMSKCYDLTLACEVGMRQPNYDKDRLGVFDAKIYDESHMGIFKPTLIDQSYNGTFVNVDLSSDKGIKRASELNLMKSRLSDVVSMNSDILYESKQLFGSNGGSKGRMFVMFADPIHRAVGYYHFISNATWASEYNARVSKMTLHQYADSKFVPDNPMVRLLTNTKDSREISELELEIAKLVVKQKVLVGIYEEIIESLERFDRYFSWDVLAWHRSNKYDEGDDSKKKEIRQEVQQCSYNTIEGGDRWLEMQSELKGVRVAKESDLWKKLGKSNHWDLKLYDYAKSIYETQGERIFELGFL</sequence>
<keyword evidence="2" id="KW-1133">Transmembrane helix</keyword>
<keyword evidence="2" id="KW-0812">Transmembrane</keyword>
<gene>
    <name evidence="3" type="ORF">CDEB00056_LOCUS23964</name>
</gene>
<proteinExistence type="predicted"/>
<evidence type="ECO:0000256" key="2">
    <source>
        <dbReference type="SAM" id="Phobius"/>
    </source>
</evidence>
<organism evidence="3">
    <name type="scientific">Chaetoceros debilis</name>
    <dbReference type="NCBI Taxonomy" id="122233"/>
    <lineage>
        <taxon>Eukaryota</taxon>
        <taxon>Sar</taxon>
        <taxon>Stramenopiles</taxon>
        <taxon>Ochrophyta</taxon>
        <taxon>Bacillariophyta</taxon>
        <taxon>Coscinodiscophyceae</taxon>
        <taxon>Chaetocerotophycidae</taxon>
        <taxon>Chaetocerotales</taxon>
        <taxon>Chaetocerotaceae</taxon>
        <taxon>Chaetoceros</taxon>
    </lineage>
</organism>
<reference evidence="3" key="1">
    <citation type="submission" date="2021-01" db="EMBL/GenBank/DDBJ databases">
        <authorList>
            <person name="Corre E."/>
            <person name="Pelletier E."/>
            <person name="Niang G."/>
            <person name="Scheremetjew M."/>
            <person name="Finn R."/>
            <person name="Kale V."/>
            <person name="Holt S."/>
            <person name="Cochrane G."/>
            <person name="Meng A."/>
            <person name="Brown T."/>
            <person name="Cohen L."/>
        </authorList>
    </citation>
    <scope>NUCLEOTIDE SEQUENCE</scope>
    <source>
        <strain evidence="3">MM31A-1</strain>
    </source>
</reference>
<protein>
    <submittedName>
        <fullName evidence="3">Uncharacterized protein</fullName>
    </submittedName>
</protein>
<evidence type="ECO:0000313" key="3">
    <source>
        <dbReference type="EMBL" id="CAE0479110.1"/>
    </source>
</evidence>
<dbReference type="InterPro" id="IPR053259">
    <property type="entry name" value="Golvesin-related_Golgi"/>
</dbReference>
<evidence type="ECO:0000256" key="1">
    <source>
        <dbReference type="SAM" id="MobiDB-lite"/>
    </source>
</evidence>